<keyword evidence="2 3" id="KW-0175">Coiled coil</keyword>
<feature type="coiled-coil region" evidence="3">
    <location>
        <begin position="103"/>
        <end position="209"/>
    </location>
</feature>
<evidence type="ECO:0000256" key="4">
    <source>
        <dbReference type="SAM" id="MobiDB-lite"/>
    </source>
</evidence>
<dbReference type="Pfam" id="PF05911">
    <property type="entry name" value="FPP"/>
    <property type="match status" value="2"/>
</dbReference>
<accession>A0ABR0V794</accession>
<keyword evidence="6" id="KW-1185">Reference proteome</keyword>
<evidence type="ECO:0008006" key="7">
    <source>
        <dbReference type="Google" id="ProtNLM"/>
    </source>
</evidence>
<dbReference type="Proteomes" id="UP001318860">
    <property type="component" value="Unassembled WGS sequence"/>
</dbReference>
<feature type="region of interest" description="Disordered" evidence="4">
    <location>
        <begin position="1"/>
        <end position="61"/>
    </location>
</feature>
<gene>
    <name evidence="5" type="ORF">DH2020_035169</name>
</gene>
<reference evidence="5 6" key="1">
    <citation type="journal article" date="2021" name="Comput. Struct. Biotechnol. J.">
        <title>De novo genome assembly of the potent medicinal plant Rehmannia glutinosa using nanopore technology.</title>
        <authorList>
            <person name="Ma L."/>
            <person name="Dong C."/>
            <person name="Song C."/>
            <person name="Wang X."/>
            <person name="Zheng X."/>
            <person name="Niu Y."/>
            <person name="Chen S."/>
            <person name="Feng W."/>
        </authorList>
    </citation>
    <scope>NUCLEOTIDE SEQUENCE [LARGE SCALE GENOMIC DNA]</scope>
    <source>
        <strain evidence="5">DH-2019</strain>
    </source>
</reference>
<organism evidence="5 6">
    <name type="scientific">Rehmannia glutinosa</name>
    <name type="common">Chinese foxglove</name>
    <dbReference type="NCBI Taxonomy" id="99300"/>
    <lineage>
        <taxon>Eukaryota</taxon>
        <taxon>Viridiplantae</taxon>
        <taxon>Streptophyta</taxon>
        <taxon>Embryophyta</taxon>
        <taxon>Tracheophyta</taxon>
        <taxon>Spermatophyta</taxon>
        <taxon>Magnoliopsida</taxon>
        <taxon>eudicotyledons</taxon>
        <taxon>Gunneridae</taxon>
        <taxon>Pentapetalae</taxon>
        <taxon>asterids</taxon>
        <taxon>lamiids</taxon>
        <taxon>Lamiales</taxon>
        <taxon>Orobanchaceae</taxon>
        <taxon>Rehmannieae</taxon>
        <taxon>Rehmannia</taxon>
    </lineage>
</organism>
<feature type="coiled-coil region" evidence="3">
    <location>
        <begin position="349"/>
        <end position="460"/>
    </location>
</feature>
<dbReference type="PANTHER" id="PTHR31580:SF5">
    <property type="entry name" value="FILAMENT-LIKE PLANT PROTEIN 1-RELATED"/>
    <property type="match status" value="1"/>
</dbReference>
<evidence type="ECO:0000313" key="5">
    <source>
        <dbReference type="EMBL" id="KAK6131093.1"/>
    </source>
</evidence>
<evidence type="ECO:0000256" key="1">
    <source>
        <dbReference type="ARBA" id="ARBA00005921"/>
    </source>
</evidence>
<comment type="caution">
    <text evidence="5">The sequence shown here is derived from an EMBL/GenBank/DDBJ whole genome shotgun (WGS) entry which is preliminary data.</text>
</comment>
<feature type="compositionally biased region" description="Basic and acidic residues" evidence="4">
    <location>
        <begin position="29"/>
        <end position="44"/>
    </location>
</feature>
<feature type="compositionally biased region" description="Basic and acidic residues" evidence="4">
    <location>
        <begin position="1"/>
        <end position="18"/>
    </location>
</feature>
<name>A0ABR0V794_REHGL</name>
<feature type="compositionally biased region" description="Polar residues" evidence="4">
    <location>
        <begin position="45"/>
        <end position="58"/>
    </location>
</feature>
<comment type="similarity">
    <text evidence="1">Belongs to the FPP family.</text>
</comment>
<feature type="compositionally biased region" description="Low complexity" evidence="4">
    <location>
        <begin position="19"/>
        <end position="28"/>
    </location>
</feature>
<protein>
    <recommendedName>
        <fullName evidence="7">Filament-like plant protein</fullName>
    </recommendedName>
</protein>
<dbReference type="EMBL" id="JABTTQ020001468">
    <property type="protein sequence ID" value="KAK6131093.1"/>
    <property type="molecule type" value="Genomic_DNA"/>
</dbReference>
<dbReference type="PANTHER" id="PTHR31580">
    <property type="entry name" value="FILAMENT-LIKE PLANT PROTEIN 4"/>
    <property type="match status" value="1"/>
</dbReference>
<evidence type="ECO:0000313" key="6">
    <source>
        <dbReference type="Proteomes" id="UP001318860"/>
    </source>
</evidence>
<dbReference type="InterPro" id="IPR008587">
    <property type="entry name" value="FPP_plant"/>
</dbReference>
<sequence>MEKRKWPWKKKSSERSPGESESSGSFSSHSERYSDEQEVLRESPNDSLQSPEVTSKATLTDDEVKEAVKSLTEKLSAALVNVSAKEDLVKQHAKVAEEAVAGWEKAENEVTALKQQLEVAVQQNLNLEVRASHLDGALKECVRQLRQAKDEQDKRISDAIESAKADLEKQILNLQAEAEAVDPNTLLILEALEKENSSLKQELASRCKELEIMVIERDLSTQAAENASKLQLDSIRKIAKLEAECRRLQSNARKSTPLNNQKSVAASSFYAESLTDSCKSSNTEANGSEQNFSDTWASALISELDQFKNEKPSPKNLAVEIDMMDDFLEMERLAALSETKEKNTSFSEGNTLRGELDSMTQRVDELENKLANIEAEKLELQNALDESVDSLKAAQSKMEELQKEIVAVNETKELLEFQLVGMEVETRTLSANVDSLKAEIEEERKLSAQLTVKCGELENELSRRIQESEVEQNSNSNGELKVKQEDLAVAADKLAECQQTIASLGRQLESLATLEDFLIDTSNIPGFSRGDIWRLPSKDASMENHSHLLANGDDNSLPNHMTAAKSRNGFGKFFSRSKSVLELENIQD</sequence>
<evidence type="ECO:0000256" key="3">
    <source>
        <dbReference type="SAM" id="Coils"/>
    </source>
</evidence>
<evidence type="ECO:0000256" key="2">
    <source>
        <dbReference type="ARBA" id="ARBA00023054"/>
    </source>
</evidence>
<proteinExistence type="inferred from homology"/>